<organism evidence="1 2">
    <name type="scientific">Fusarium mundagurra</name>
    <dbReference type="NCBI Taxonomy" id="1567541"/>
    <lineage>
        <taxon>Eukaryota</taxon>
        <taxon>Fungi</taxon>
        <taxon>Dikarya</taxon>
        <taxon>Ascomycota</taxon>
        <taxon>Pezizomycotina</taxon>
        <taxon>Sordariomycetes</taxon>
        <taxon>Hypocreomycetidae</taxon>
        <taxon>Hypocreales</taxon>
        <taxon>Nectriaceae</taxon>
        <taxon>Fusarium</taxon>
        <taxon>Fusarium fujikuroi species complex</taxon>
    </lineage>
</organism>
<dbReference type="OrthoDB" id="5088055at2759"/>
<name>A0A8H5Z8Z8_9HYPO</name>
<reference evidence="1 2" key="1">
    <citation type="submission" date="2020-05" db="EMBL/GenBank/DDBJ databases">
        <title>Identification and distribution of gene clusters putatively required for synthesis of sphingolipid metabolism inhibitors in phylogenetically diverse species of the filamentous fungus Fusarium.</title>
        <authorList>
            <person name="Kim H.-S."/>
            <person name="Busman M."/>
            <person name="Brown D.W."/>
            <person name="Divon H."/>
            <person name="Uhlig S."/>
            <person name="Proctor R.H."/>
        </authorList>
    </citation>
    <scope>NUCLEOTIDE SEQUENCE [LARGE SCALE GENOMIC DNA]</scope>
    <source>
        <strain evidence="1 2">NRRL 66235</strain>
    </source>
</reference>
<evidence type="ECO:0000313" key="2">
    <source>
        <dbReference type="Proteomes" id="UP000544331"/>
    </source>
</evidence>
<dbReference type="EMBL" id="JAAOAN010000003">
    <property type="protein sequence ID" value="KAF5725221.1"/>
    <property type="molecule type" value="Genomic_DNA"/>
</dbReference>
<sequence length="130" mass="14186">FFIIQVIFLQDIEGSDNLYTEVSQHWDMQVTPGVPFFLRPNDSEQELRLLLGNHRMLSEQVRRSAATVHPPPATSLVAVVSPGPARRTAASPTTQNSIVAAPPGPSTFSYSRLPITNLPSGMSLHCGGYQ</sequence>
<protein>
    <submittedName>
        <fullName evidence="1">Uncharacterized protein</fullName>
    </submittedName>
</protein>
<dbReference type="Proteomes" id="UP000544331">
    <property type="component" value="Unassembled WGS sequence"/>
</dbReference>
<evidence type="ECO:0000313" key="1">
    <source>
        <dbReference type="EMBL" id="KAF5725221.1"/>
    </source>
</evidence>
<comment type="caution">
    <text evidence="1">The sequence shown here is derived from an EMBL/GenBank/DDBJ whole genome shotgun (WGS) entry which is preliminary data.</text>
</comment>
<feature type="non-terminal residue" evidence="1">
    <location>
        <position position="1"/>
    </location>
</feature>
<gene>
    <name evidence="1" type="ORF">FMUND_35</name>
</gene>
<dbReference type="AlphaFoldDB" id="A0A8H5Z8Z8"/>
<keyword evidence="2" id="KW-1185">Reference proteome</keyword>
<accession>A0A8H5Z8Z8</accession>
<proteinExistence type="predicted"/>